<keyword evidence="1" id="KW-0472">Membrane</keyword>
<keyword evidence="1" id="KW-1133">Transmembrane helix</keyword>
<feature type="transmembrane region" description="Helical" evidence="1">
    <location>
        <begin position="131"/>
        <end position="151"/>
    </location>
</feature>
<proteinExistence type="predicted"/>
<feature type="non-terminal residue" evidence="2">
    <location>
        <position position="173"/>
    </location>
</feature>
<organism evidence="2 3">
    <name type="scientific">Tetraparma gracilis</name>
    <dbReference type="NCBI Taxonomy" id="2962635"/>
    <lineage>
        <taxon>Eukaryota</taxon>
        <taxon>Sar</taxon>
        <taxon>Stramenopiles</taxon>
        <taxon>Ochrophyta</taxon>
        <taxon>Bolidophyceae</taxon>
        <taxon>Parmales</taxon>
        <taxon>Triparmaceae</taxon>
        <taxon>Tetraparma</taxon>
    </lineage>
</organism>
<feature type="transmembrane region" description="Helical" evidence="1">
    <location>
        <begin position="82"/>
        <end position="105"/>
    </location>
</feature>
<evidence type="ECO:0000313" key="3">
    <source>
        <dbReference type="Proteomes" id="UP001165060"/>
    </source>
</evidence>
<comment type="caution">
    <text evidence="2">The sequence shown here is derived from an EMBL/GenBank/DDBJ whole genome shotgun (WGS) entry which is preliminary data.</text>
</comment>
<evidence type="ECO:0000256" key="1">
    <source>
        <dbReference type="SAM" id="Phobius"/>
    </source>
</evidence>
<evidence type="ECO:0000313" key="2">
    <source>
        <dbReference type="EMBL" id="GMI34869.1"/>
    </source>
</evidence>
<reference evidence="2 3" key="1">
    <citation type="journal article" date="2023" name="Commun. Biol.">
        <title>Genome analysis of Parmales, the sister group of diatoms, reveals the evolutionary specialization of diatoms from phago-mixotrophs to photoautotrophs.</title>
        <authorList>
            <person name="Ban H."/>
            <person name="Sato S."/>
            <person name="Yoshikawa S."/>
            <person name="Yamada K."/>
            <person name="Nakamura Y."/>
            <person name="Ichinomiya M."/>
            <person name="Sato N."/>
            <person name="Blanc-Mathieu R."/>
            <person name="Endo H."/>
            <person name="Kuwata A."/>
            <person name="Ogata H."/>
        </authorList>
    </citation>
    <scope>NUCLEOTIDE SEQUENCE [LARGE SCALE GENOMIC DNA]</scope>
</reference>
<sequence length="173" mass="19634">MRSLTFNALEPSTTEVVLYTCFTVVSVFLFTKSLHFGCTRPHFADSRVLSLFFPLSIAFIIYENVVMALGKHVDVDNFASKALLLTHPAVVPCLLLTSFEITYLVHKRRSVKFCGIQFDEGRRIKTTFTSWLLRNFFNLICIVLLVIGTIVDFDLLSLDKIDDAAGRVGWFDL</sequence>
<name>A0ABQ6MW97_9STRA</name>
<keyword evidence="3" id="KW-1185">Reference proteome</keyword>
<feature type="transmembrane region" description="Helical" evidence="1">
    <location>
        <begin position="48"/>
        <end position="70"/>
    </location>
</feature>
<keyword evidence="1" id="KW-0812">Transmembrane</keyword>
<dbReference type="Proteomes" id="UP001165060">
    <property type="component" value="Unassembled WGS sequence"/>
</dbReference>
<feature type="transmembrane region" description="Helical" evidence="1">
    <location>
        <begin position="16"/>
        <end position="36"/>
    </location>
</feature>
<accession>A0ABQ6MW97</accession>
<gene>
    <name evidence="2" type="ORF">TeGR_g12228</name>
</gene>
<protein>
    <submittedName>
        <fullName evidence="2">Uncharacterized protein</fullName>
    </submittedName>
</protein>
<dbReference type="EMBL" id="BRYB01003336">
    <property type="protein sequence ID" value="GMI34869.1"/>
    <property type="molecule type" value="Genomic_DNA"/>
</dbReference>